<evidence type="ECO:0000313" key="2">
    <source>
        <dbReference type="EMBL" id="EON67859.1"/>
    </source>
</evidence>
<organism evidence="2 3">
    <name type="scientific">Coniosporium apollinis (strain CBS 100218)</name>
    <name type="common">Rock-inhabiting black yeast</name>
    <dbReference type="NCBI Taxonomy" id="1168221"/>
    <lineage>
        <taxon>Eukaryota</taxon>
        <taxon>Fungi</taxon>
        <taxon>Dikarya</taxon>
        <taxon>Ascomycota</taxon>
        <taxon>Pezizomycotina</taxon>
        <taxon>Dothideomycetes</taxon>
        <taxon>Dothideomycetes incertae sedis</taxon>
        <taxon>Coniosporium</taxon>
    </lineage>
</organism>
<feature type="region of interest" description="Disordered" evidence="1">
    <location>
        <begin position="79"/>
        <end position="106"/>
    </location>
</feature>
<dbReference type="AlphaFoldDB" id="R7Z1E2"/>
<protein>
    <submittedName>
        <fullName evidence="2">Uncharacterized protein</fullName>
    </submittedName>
</protein>
<sequence length="181" mass="19857">MSAASDHSDQSQGIYRDATTEPKRKKSNPGKSRRKRRRPEREQQAQDLQSALTFSEVVAVERGREDTRTILSYSKIVAVEQAPDDISEDSSLGRRNNPLAQTAERGPLDRYPITSIQEAALDQAILMEVTVLCDSCKQAGPDASGPDALDAESNRQQHTQSRTPEHQSSQHAEAGSSCAPI</sequence>
<gene>
    <name evidence="2" type="ORF">W97_07356</name>
</gene>
<feature type="compositionally biased region" description="Polar residues" evidence="1">
    <location>
        <begin position="89"/>
        <end position="100"/>
    </location>
</feature>
<feature type="region of interest" description="Disordered" evidence="1">
    <location>
        <begin position="136"/>
        <end position="181"/>
    </location>
</feature>
<name>R7Z1E2_CONA1</name>
<dbReference type="HOGENOM" id="CLU_1488932_0_0_1"/>
<keyword evidence="3" id="KW-1185">Reference proteome</keyword>
<evidence type="ECO:0000313" key="3">
    <source>
        <dbReference type="Proteomes" id="UP000016924"/>
    </source>
</evidence>
<proteinExistence type="predicted"/>
<dbReference type="Proteomes" id="UP000016924">
    <property type="component" value="Unassembled WGS sequence"/>
</dbReference>
<dbReference type="RefSeq" id="XP_007783176.1">
    <property type="nucleotide sequence ID" value="XM_007784986.1"/>
</dbReference>
<dbReference type="GeneID" id="19904667"/>
<reference evidence="3" key="1">
    <citation type="submission" date="2012-06" db="EMBL/GenBank/DDBJ databases">
        <title>The genome sequence of Coniosporium apollinis CBS 100218.</title>
        <authorList>
            <consortium name="The Broad Institute Genome Sequencing Platform"/>
            <person name="Cuomo C."/>
            <person name="Gorbushina A."/>
            <person name="Noack S."/>
            <person name="Walker B."/>
            <person name="Young S.K."/>
            <person name="Zeng Q."/>
            <person name="Gargeya S."/>
            <person name="Fitzgerald M."/>
            <person name="Haas B."/>
            <person name="Abouelleil A."/>
            <person name="Alvarado L."/>
            <person name="Arachchi H.M."/>
            <person name="Berlin A.M."/>
            <person name="Chapman S.B."/>
            <person name="Goldberg J."/>
            <person name="Griggs A."/>
            <person name="Gujja S."/>
            <person name="Hansen M."/>
            <person name="Howarth C."/>
            <person name="Imamovic A."/>
            <person name="Larimer J."/>
            <person name="McCowan C."/>
            <person name="Montmayeur A."/>
            <person name="Murphy C."/>
            <person name="Neiman D."/>
            <person name="Pearson M."/>
            <person name="Priest M."/>
            <person name="Roberts A."/>
            <person name="Saif S."/>
            <person name="Shea T."/>
            <person name="Sisk P."/>
            <person name="Sykes S."/>
            <person name="Wortman J."/>
            <person name="Nusbaum C."/>
            <person name="Birren B."/>
        </authorList>
    </citation>
    <scope>NUCLEOTIDE SEQUENCE [LARGE SCALE GENOMIC DNA]</scope>
    <source>
        <strain evidence="3">CBS 100218</strain>
    </source>
</reference>
<dbReference type="EMBL" id="JH767591">
    <property type="protein sequence ID" value="EON67859.1"/>
    <property type="molecule type" value="Genomic_DNA"/>
</dbReference>
<accession>R7Z1E2</accession>
<feature type="region of interest" description="Disordered" evidence="1">
    <location>
        <begin position="1"/>
        <end position="49"/>
    </location>
</feature>
<evidence type="ECO:0000256" key="1">
    <source>
        <dbReference type="SAM" id="MobiDB-lite"/>
    </source>
</evidence>
<feature type="compositionally biased region" description="Basic residues" evidence="1">
    <location>
        <begin position="23"/>
        <end position="38"/>
    </location>
</feature>
<feature type="compositionally biased region" description="Polar residues" evidence="1">
    <location>
        <begin position="154"/>
        <end position="171"/>
    </location>
</feature>